<dbReference type="Proteomes" id="UP000250235">
    <property type="component" value="Unassembled WGS sequence"/>
</dbReference>
<keyword evidence="3" id="KW-1185">Reference proteome</keyword>
<protein>
    <submittedName>
        <fullName evidence="2">Ribonuclease H protein</fullName>
    </submittedName>
</protein>
<accession>A0A2Z6ZT23</accession>
<feature type="region of interest" description="Disordered" evidence="1">
    <location>
        <begin position="1"/>
        <end position="52"/>
    </location>
</feature>
<dbReference type="EMBL" id="KV151768">
    <property type="protein sequence ID" value="KZT76119.1"/>
    <property type="molecule type" value="Genomic_DNA"/>
</dbReference>
<gene>
    <name evidence="2" type="ORF">F511_46857</name>
</gene>
<evidence type="ECO:0000256" key="1">
    <source>
        <dbReference type="SAM" id="MobiDB-lite"/>
    </source>
</evidence>
<sequence length="132" mass="14260">MRERAPSSAHIGRPATSPVAPRLQPSSQHRADQRSAQRRPNFAQHLATSGGPPRFNCAASAWQLRDQRASCGRGRADTLGRLMRKGCAMSRAGQGLRRAASAQVARLVCVSDGAPPHTAAARRSFQKFDFSI</sequence>
<evidence type="ECO:0000313" key="3">
    <source>
        <dbReference type="Proteomes" id="UP000250235"/>
    </source>
</evidence>
<proteinExistence type="predicted"/>
<reference evidence="2 3" key="1">
    <citation type="journal article" date="2015" name="Proc. Natl. Acad. Sci. U.S.A.">
        <title>The resurrection genome of Boea hygrometrica: A blueprint for survival of dehydration.</title>
        <authorList>
            <person name="Xiao L."/>
            <person name="Yang G."/>
            <person name="Zhang L."/>
            <person name="Yang X."/>
            <person name="Zhao S."/>
            <person name="Ji Z."/>
            <person name="Zhou Q."/>
            <person name="Hu M."/>
            <person name="Wang Y."/>
            <person name="Chen M."/>
            <person name="Xu Y."/>
            <person name="Jin H."/>
            <person name="Xiao X."/>
            <person name="Hu G."/>
            <person name="Bao F."/>
            <person name="Hu Y."/>
            <person name="Wan P."/>
            <person name="Li L."/>
            <person name="Deng X."/>
            <person name="Kuang T."/>
            <person name="Xiang C."/>
            <person name="Zhu J.K."/>
            <person name="Oliver M.J."/>
            <person name="He Y."/>
        </authorList>
    </citation>
    <scope>NUCLEOTIDE SEQUENCE [LARGE SCALE GENOMIC DNA]</scope>
    <source>
        <strain evidence="3">cv. XS01</strain>
    </source>
</reference>
<name>A0A2Z6ZT23_9LAMI</name>
<evidence type="ECO:0000313" key="2">
    <source>
        <dbReference type="EMBL" id="KZT76119.1"/>
    </source>
</evidence>
<organism evidence="2 3">
    <name type="scientific">Dorcoceras hygrometricum</name>
    <dbReference type="NCBI Taxonomy" id="472368"/>
    <lineage>
        <taxon>Eukaryota</taxon>
        <taxon>Viridiplantae</taxon>
        <taxon>Streptophyta</taxon>
        <taxon>Embryophyta</taxon>
        <taxon>Tracheophyta</taxon>
        <taxon>Spermatophyta</taxon>
        <taxon>Magnoliopsida</taxon>
        <taxon>eudicotyledons</taxon>
        <taxon>Gunneridae</taxon>
        <taxon>Pentapetalae</taxon>
        <taxon>asterids</taxon>
        <taxon>lamiids</taxon>
        <taxon>Lamiales</taxon>
        <taxon>Gesneriaceae</taxon>
        <taxon>Didymocarpoideae</taxon>
        <taxon>Trichosporeae</taxon>
        <taxon>Loxocarpinae</taxon>
        <taxon>Dorcoceras</taxon>
    </lineage>
</organism>
<dbReference type="AlphaFoldDB" id="A0A2Z6ZT23"/>